<keyword evidence="2" id="KW-1185">Reference proteome</keyword>
<accession>A0A3L5TSX8</accession>
<dbReference type="PROSITE" id="PS50143">
    <property type="entry name" value="BIR_REPEAT_2"/>
    <property type="match status" value="2"/>
</dbReference>
<organism evidence="1 2">
    <name type="scientific">Mytilus galloprovincialis</name>
    <name type="common">Mediterranean mussel</name>
    <dbReference type="NCBI Taxonomy" id="29158"/>
    <lineage>
        <taxon>Eukaryota</taxon>
        <taxon>Metazoa</taxon>
        <taxon>Spiralia</taxon>
        <taxon>Lophotrochozoa</taxon>
        <taxon>Mollusca</taxon>
        <taxon>Bivalvia</taxon>
        <taxon>Autobranchia</taxon>
        <taxon>Pteriomorphia</taxon>
        <taxon>Mytilida</taxon>
        <taxon>Mytiloidea</taxon>
        <taxon>Mytilidae</taxon>
        <taxon>Mytilinae</taxon>
        <taxon>Mytilus</taxon>
    </lineage>
</organism>
<dbReference type="InterPro" id="IPR050784">
    <property type="entry name" value="IAP"/>
</dbReference>
<evidence type="ECO:0000313" key="1">
    <source>
        <dbReference type="EMBL" id="OPL33055.1"/>
    </source>
</evidence>
<dbReference type="CDD" id="cd00022">
    <property type="entry name" value="BIR"/>
    <property type="match status" value="1"/>
</dbReference>
<dbReference type="AlphaFoldDB" id="A0A3L5TSX8"/>
<dbReference type="EMBL" id="KV585105">
    <property type="protein sequence ID" value="OPL33055.1"/>
    <property type="molecule type" value="Genomic_DNA"/>
</dbReference>
<evidence type="ECO:0000313" key="2">
    <source>
        <dbReference type="Proteomes" id="UP000266721"/>
    </source>
</evidence>
<dbReference type="Gene3D" id="1.10.1170.10">
    <property type="entry name" value="Inhibitor Of Apoptosis Protein (2mihbC-IAP-1), Chain A"/>
    <property type="match status" value="2"/>
</dbReference>
<dbReference type="InterPro" id="IPR001370">
    <property type="entry name" value="BIR_rpt"/>
</dbReference>
<feature type="non-terminal residue" evidence="1">
    <location>
        <position position="1"/>
    </location>
</feature>
<proteinExistence type="predicted"/>
<sequence length="240" mass="27384">MLAKSGFIYTGQNAETKCFSCGLIFKNWKSGDIPNVIHKNLSPSCAHIIQFEPIAPGILRIEAYAPKGRNSVIKTTLGIFENIFDISNRSNTNIPQFPNYSSNNIRNCTFQTWPKNLRNITRSMVSTGFFYVGYSDFTRCFHCGLRLQNWFKDCDPWAEHKRWSPFCQHLLQSYRTIPFKEEQDNTGQKRVGSASQLEECKASSSNDKACSGDPNLEENHQILLKNRTIEWGDPRTAVQG</sequence>
<dbReference type="Proteomes" id="UP000266721">
    <property type="component" value="Unassembled WGS sequence"/>
</dbReference>
<dbReference type="SUPFAM" id="SSF57924">
    <property type="entry name" value="Inhibitor of apoptosis (IAP) repeat"/>
    <property type="match status" value="2"/>
</dbReference>
<name>A0A3L5TSX8_MYTGA</name>
<dbReference type="SMART" id="SM00238">
    <property type="entry name" value="BIR"/>
    <property type="match status" value="2"/>
</dbReference>
<gene>
    <name evidence="1" type="ORF">AM593_06606</name>
</gene>
<protein>
    <submittedName>
        <fullName evidence="1">Uncharacterized protein</fullName>
    </submittedName>
</protein>
<reference evidence="1 2" key="1">
    <citation type="journal article" date="2016" name="PLoS ONE">
        <title>A First Insight into the Genome of the Filter-Feeder Mussel Mytilus galloprovincialis.</title>
        <authorList>
            <person name="Murgarella M."/>
            <person name="Puiu D."/>
            <person name="Novoa B."/>
            <person name="Figueras A."/>
            <person name="Posada D."/>
            <person name="Canchaya C."/>
        </authorList>
    </citation>
    <scope>NUCLEOTIDE SEQUENCE [LARGE SCALE GENOMIC DNA]</scope>
    <source>
        <tissue evidence="1">Muscle</tissue>
    </source>
</reference>
<dbReference type="PANTHER" id="PTHR10044">
    <property type="entry name" value="INHIBITOR OF APOPTOSIS"/>
    <property type="match status" value="1"/>
</dbReference>
<dbReference type="Pfam" id="PF00653">
    <property type="entry name" value="BIR"/>
    <property type="match status" value="2"/>
</dbReference>
<comment type="caution">
    <text evidence="1">The sequence shown here is derived from an EMBL/GenBank/DDBJ whole genome shotgun (WGS) entry which is preliminary data.</text>
</comment>